<dbReference type="CDD" id="cd07302">
    <property type="entry name" value="CHD"/>
    <property type="match status" value="1"/>
</dbReference>
<dbReference type="Pfam" id="PF00211">
    <property type="entry name" value="Guanylate_cyc"/>
    <property type="match status" value="1"/>
</dbReference>
<keyword evidence="2" id="KW-0812">Transmembrane</keyword>
<keyword evidence="2" id="KW-1133">Transmembrane helix</keyword>
<evidence type="ECO:0000259" key="3">
    <source>
        <dbReference type="PROSITE" id="PS50125"/>
    </source>
</evidence>
<evidence type="ECO:0000256" key="1">
    <source>
        <dbReference type="SAM" id="MobiDB-lite"/>
    </source>
</evidence>
<feature type="transmembrane region" description="Helical" evidence="2">
    <location>
        <begin position="44"/>
        <end position="70"/>
    </location>
</feature>
<dbReference type="SMART" id="SM00044">
    <property type="entry name" value="CYCc"/>
    <property type="match status" value="1"/>
</dbReference>
<feature type="domain" description="Guanylate cyclase" evidence="3">
    <location>
        <begin position="446"/>
        <end position="578"/>
    </location>
</feature>
<dbReference type="InterPro" id="IPR001054">
    <property type="entry name" value="A/G_cyclase"/>
</dbReference>
<dbReference type="STRING" id="1890364.A0A2P6ND11"/>
<dbReference type="InterPro" id="IPR029787">
    <property type="entry name" value="Nucleotide_cyclase"/>
</dbReference>
<dbReference type="Gene3D" id="3.30.70.1230">
    <property type="entry name" value="Nucleotide cyclase"/>
    <property type="match status" value="1"/>
</dbReference>
<accession>A0A2P6ND11</accession>
<feature type="transmembrane region" description="Helical" evidence="2">
    <location>
        <begin position="380"/>
        <end position="403"/>
    </location>
</feature>
<reference evidence="4 5" key="1">
    <citation type="journal article" date="2018" name="Genome Biol. Evol.">
        <title>Multiple Roots of Fruiting Body Formation in Amoebozoa.</title>
        <authorList>
            <person name="Hillmann F."/>
            <person name="Forbes G."/>
            <person name="Novohradska S."/>
            <person name="Ferling I."/>
            <person name="Riege K."/>
            <person name="Groth M."/>
            <person name="Westermann M."/>
            <person name="Marz M."/>
            <person name="Spaller T."/>
            <person name="Winckler T."/>
            <person name="Schaap P."/>
            <person name="Glockner G."/>
        </authorList>
    </citation>
    <scope>NUCLEOTIDE SEQUENCE [LARGE SCALE GENOMIC DNA]</scope>
    <source>
        <strain evidence="4 5">Jena</strain>
    </source>
</reference>
<name>A0A2P6ND11_9EUKA</name>
<dbReference type="GO" id="GO:0035556">
    <property type="term" value="P:intracellular signal transduction"/>
    <property type="evidence" value="ECO:0007669"/>
    <property type="project" value="InterPro"/>
</dbReference>
<sequence length="698" mass="78323">MGRSLVVPLESPTASPRRLSRTSSLMPNLDDYRVKRRFNLRRFLSIRLVTATVSVIFVLATSAIIGWISITKQEAQLRQSLNTQTAQALSLLHYEVNDLLGWADTQTTSFSIFLEKGNITTNTDPDQLARDVYRTELLYMQAQVASKPMGSCLDFFWPNGKVLGAESYFGHMDLFENHVYNDTYGLVSYYWTTPNVSLSEALNKTPTTAEYLATDVSDISLAPTCDSARYWTGLQYYVAFYGNLAMVCLDSPFCRPGNDTIIGDRIQDNLIDILYRMNQPEGFAFVIERDTAKLVSTSTYLFPAIVDADHSVTPLYAYDCNITWITSPYLSYNESQSSSFVIMINGTSYDVTVGDINSTGLQWNAFLVTPQAKDNFLRDIVLITLFMCIAATILLSLVVYLVMRSLIGLSTEMEKVSCMELESIHMREPPFSEKEAAPFLKSKVATIYFQDIKGFTTLSETQDPATLAAITAEYMEVMTAAITDNGGVIDKYIGDCIMALFNVPTKLDGHQEAAVRAAIECSQKLKSLNKIWKDVYGFELLHRIGINSGPVLAGNIGSSQRLSFTCIGDNVNLASRVENANKAFGTSILVTGDTYNGLRDNKFNSRRIGSVRVEGKIQVTQLYEVSKDNSPERSKLCKMYEAALDSFEAKQLGKAMNRTRKLMEEYPEDEPSRRLWERMREVQESGREDWDIVQTLAK</sequence>
<protein>
    <submittedName>
        <fullName evidence="4">Adenylyl cyclase class-3/4/guanylyl cyclase</fullName>
    </submittedName>
</protein>
<dbReference type="PROSITE" id="PS50125">
    <property type="entry name" value="GUANYLATE_CYCLASE_2"/>
    <property type="match status" value="1"/>
</dbReference>
<gene>
    <name evidence="4" type="ORF">PROFUN_10596</name>
</gene>
<dbReference type="EMBL" id="MDYQ01000116">
    <property type="protein sequence ID" value="PRP81847.1"/>
    <property type="molecule type" value="Genomic_DNA"/>
</dbReference>
<evidence type="ECO:0000313" key="5">
    <source>
        <dbReference type="Proteomes" id="UP000241769"/>
    </source>
</evidence>
<dbReference type="PANTHER" id="PTHR43081:SF1">
    <property type="entry name" value="ADENYLATE CYCLASE, TERMINAL-DIFFERENTIATION SPECIFIC"/>
    <property type="match status" value="1"/>
</dbReference>
<proteinExistence type="predicted"/>
<dbReference type="Proteomes" id="UP000241769">
    <property type="component" value="Unassembled WGS sequence"/>
</dbReference>
<dbReference type="GO" id="GO:0009190">
    <property type="term" value="P:cyclic nucleotide biosynthetic process"/>
    <property type="evidence" value="ECO:0007669"/>
    <property type="project" value="InterPro"/>
</dbReference>
<keyword evidence="5" id="KW-1185">Reference proteome</keyword>
<keyword evidence="2" id="KW-0472">Membrane</keyword>
<dbReference type="InterPro" id="IPR050697">
    <property type="entry name" value="Adenylyl/Guanylyl_Cyclase_3/4"/>
</dbReference>
<organism evidence="4 5">
    <name type="scientific">Planoprotostelium fungivorum</name>
    <dbReference type="NCBI Taxonomy" id="1890364"/>
    <lineage>
        <taxon>Eukaryota</taxon>
        <taxon>Amoebozoa</taxon>
        <taxon>Evosea</taxon>
        <taxon>Variosea</taxon>
        <taxon>Cavosteliida</taxon>
        <taxon>Cavosteliaceae</taxon>
        <taxon>Planoprotostelium</taxon>
    </lineage>
</organism>
<dbReference type="AlphaFoldDB" id="A0A2P6ND11"/>
<dbReference type="InParanoid" id="A0A2P6ND11"/>
<feature type="region of interest" description="Disordered" evidence="1">
    <location>
        <begin position="1"/>
        <end position="22"/>
    </location>
</feature>
<dbReference type="SUPFAM" id="SSF55073">
    <property type="entry name" value="Nucleotide cyclase"/>
    <property type="match status" value="1"/>
</dbReference>
<comment type="caution">
    <text evidence="4">The sequence shown here is derived from an EMBL/GenBank/DDBJ whole genome shotgun (WGS) entry which is preliminary data.</text>
</comment>
<dbReference type="PANTHER" id="PTHR43081">
    <property type="entry name" value="ADENYLATE CYCLASE, TERMINAL-DIFFERENTIATION SPECIFIC-RELATED"/>
    <property type="match status" value="1"/>
</dbReference>
<evidence type="ECO:0000256" key="2">
    <source>
        <dbReference type="SAM" id="Phobius"/>
    </source>
</evidence>
<dbReference type="OrthoDB" id="60033at2759"/>
<evidence type="ECO:0000313" key="4">
    <source>
        <dbReference type="EMBL" id="PRP81847.1"/>
    </source>
</evidence>